<keyword evidence="4" id="KW-0808">Transferase</keyword>
<dbReference type="AlphaFoldDB" id="A0A1F7F382"/>
<evidence type="ECO:0000256" key="5">
    <source>
        <dbReference type="ARBA" id="ARBA00022691"/>
    </source>
</evidence>
<protein>
    <recommendedName>
        <fullName evidence="2">protein-glutamate O-methyltransferase</fullName>
        <ecNumber evidence="2">2.1.1.80</ecNumber>
    </recommendedName>
</protein>
<keyword evidence="3" id="KW-0489">Methyltransferase</keyword>
<dbReference type="InterPro" id="IPR022642">
    <property type="entry name" value="CheR_C"/>
</dbReference>
<dbReference type="InterPro" id="IPR036804">
    <property type="entry name" value="CheR_N_sf"/>
</dbReference>
<keyword evidence="5" id="KW-0949">S-adenosyl-L-methionine</keyword>
<evidence type="ECO:0000259" key="6">
    <source>
        <dbReference type="PROSITE" id="PS50123"/>
    </source>
</evidence>
<comment type="catalytic activity">
    <reaction evidence="1">
        <text>L-glutamyl-[protein] + S-adenosyl-L-methionine = [protein]-L-glutamate 5-O-methyl ester + S-adenosyl-L-homocysteine</text>
        <dbReference type="Rhea" id="RHEA:24452"/>
        <dbReference type="Rhea" id="RHEA-COMP:10208"/>
        <dbReference type="Rhea" id="RHEA-COMP:10311"/>
        <dbReference type="ChEBI" id="CHEBI:29973"/>
        <dbReference type="ChEBI" id="CHEBI:57856"/>
        <dbReference type="ChEBI" id="CHEBI:59789"/>
        <dbReference type="ChEBI" id="CHEBI:82795"/>
        <dbReference type="EC" id="2.1.1.80"/>
    </reaction>
</comment>
<dbReference type="SUPFAM" id="SSF47757">
    <property type="entry name" value="Chemotaxis receptor methyltransferase CheR, N-terminal domain"/>
    <property type="match status" value="1"/>
</dbReference>
<dbReference type="Pfam" id="PF01739">
    <property type="entry name" value="CheR"/>
    <property type="match status" value="1"/>
</dbReference>
<dbReference type="InterPro" id="IPR022641">
    <property type="entry name" value="CheR_N"/>
</dbReference>
<comment type="caution">
    <text evidence="7">The sequence shown here is derived from an EMBL/GenBank/DDBJ whole genome shotgun (WGS) entry which is preliminary data.</text>
</comment>
<dbReference type="EC" id="2.1.1.80" evidence="2"/>
<dbReference type="InterPro" id="IPR026024">
    <property type="entry name" value="Chemotaxis_MeTrfase_CheR"/>
</dbReference>
<dbReference type="Pfam" id="PF03705">
    <property type="entry name" value="CheR_N"/>
    <property type="match status" value="1"/>
</dbReference>
<dbReference type="Proteomes" id="UP000179243">
    <property type="component" value="Unassembled WGS sequence"/>
</dbReference>
<dbReference type="SMART" id="SM00138">
    <property type="entry name" value="MeTrc"/>
    <property type="match status" value="1"/>
</dbReference>
<name>A0A1F7F382_UNCRA</name>
<sequence>MSVSGQQAFSATIEIELSDSEFDLIRGFVHEKCGINIQSHKKALVKSRLSKRLHSFGFGSFKEYYKYAIEDKSGHEVVEMLDALSTNVTQFFRENHHFSFLEGNVIPDLKARMRKREFNKVRIWSAACSTGEEVYSLAITMFEYWPEMTAYDVMILGTDISTHVLKVAEDGVYNEEKLKPVSSGQRLKYFEKDGDWYRVKEFVKKKTLFRRMNLIAKEFPFKNPLNVIFCRNVLIYFDKPTQQELIAKFYHYLDTGGYLFLGHSEGLTGVKHDFKYVQPSIYAKSMESKWLTWQ</sequence>
<dbReference type="PANTHER" id="PTHR24422:SF19">
    <property type="entry name" value="CHEMOTAXIS PROTEIN METHYLTRANSFERASE"/>
    <property type="match status" value="1"/>
</dbReference>
<dbReference type="SUPFAM" id="SSF53335">
    <property type="entry name" value="S-adenosyl-L-methionine-dependent methyltransferases"/>
    <property type="match status" value="1"/>
</dbReference>
<dbReference type="PRINTS" id="PR00996">
    <property type="entry name" value="CHERMTFRASE"/>
</dbReference>
<dbReference type="Gene3D" id="1.10.155.10">
    <property type="entry name" value="Chemotaxis receptor methyltransferase CheR, N-terminal domain"/>
    <property type="match status" value="1"/>
</dbReference>
<organism evidence="7 8">
    <name type="scientific">Candidatus Raymondbacteria bacterium RIFOXYD12_FULL_49_13</name>
    <dbReference type="NCBI Taxonomy" id="1817890"/>
    <lineage>
        <taxon>Bacteria</taxon>
        <taxon>Raymondiibacteriota</taxon>
    </lineage>
</organism>
<evidence type="ECO:0000256" key="3">
    <source>
        <dbReference type="ARBA" id="ARBA00022603"/>
    </source>
</evidence>
<proteinExistence type="predicted"/>
<reference evidence="7 8" key="1">
    <citation type="journal article" date="2016" name="Nat. Commun.">
        <title>Thousands of microbial genomes shed light on interconnected biogeochemical processes in an aquifer system.</title>
        <authorList>
            <person name="Anantharaman K."/>
            <person name="Brown C.T."/>
            <person name="Hug L.A."/>
            <person name="Sharon I."/>
            <person name="Castelle C.J."/>
            <person name="Probst A.J."/>
            <person name="Thomas B.C."/>
            <person name="Singh A."/>
            <person name="Wilkins M.J."/>
            <person name="Karaoz U."/>
            <person name="Brodie E.L."/>
            <person name="Williams K.H."/>
            <person name="Hubbard S.S."/>
            <person name="Banfield J.F."/>
        </authorList>
    </citation>
    <scope>NUCLEOTIDE SEQUENCE [LARGE SCALE GENOMIC DNA]</scope>
</reference>
<dbReference type="GO" id="GO:0032259">
    <property type="term" value="P:methylation"/>
    <property type="evidence" value="ECO:0007669"/>
    <property type="project" value="UniProtKB-KW"/>
</dbReference>
<dbReference type="EMBL" id="MFYX01000135">
    <property type="protein sequence ID" value="OGK01058.1"/>
    <property type="molecule type" value="Genomic_DNA"/>
</dbReference>
<gene>
    <name evidence="7" type="ORF">A2519_16875</name>
</gene>
<evidence type="ECO:0000313" key="8">
    <source>
        <dbReference type="Proteomes" id="UP000179243"/>
    </source>
</evidence>
<dbReference type="InterPro" id="IPR029063">
    <property type="entry name" value="SAM-dependent_MTases_sf"/>
</dbReference>
<evidence type="ECO:0000256" key="2">
    <source>
        <dbReference type="ARBA" id="ARBA00012534"/>
    </source>
</evidence>
<evidence type="ECO:0000313" key="7">
    <source>
        <dbReference type="EMBL" id="OGK01058.1"/>
    </source>
</evidence>
<feature type="domain" description="CheR-type methyltransferase" evidence="6">
    <location>
        <begin position="10"/>
        <end position="287"/>
    </location>
</feature>
<dbReference type="PROSITE" id="PS50123">
    <property type="entry name" value="CHER"/>
    <property type="match status" value="1"/>
</dbReference>
<dbReference type="Gene3D" id="3.40.50.150">
    <property type="entry name" value="Vaccinia Virus protein VP39"/>
    <property type="match status" value="1"/>
</dbReference>
<dbReference type="InterPro" id="IPR000780">
    <property type="entry name" value="CheR_MeTrfase"/>
</dbReference>
<evidence type="ECO:0000256" key="4">
    <source>
        <dbReference type="ARBA" id="ARBA00022679"/>
    </source>
</evidence>
<dbReference type="PANTHER" id="PTHR24422">
    <property type="entry name" value="CHEMOTAXIS PROTEIN METHYLTRANSFERASE"/>
    <property type="match status" value="1"/>
</dbReference>
<accession>A0A1F7F382</accession>
<dbReference type="GO" id="GO:0008983">
    <property type="term" value="F:protein-glutamate O-methyltransferase activity"/>
    <property type="evidence" value="ECO:0007669"/>
    <property type="project" value="UniProtKB-EC"/>
</dbReference>
<dbReference type="InterPro" id="IPR050903">
    <property type="entry name" value="Bact_Chemotaxis_MeTrfase"/>
</dbReference>
<dbReference type="PIRSF" id="PIRSF000410">
    <property type="entry name" value="CheR"/>
    <property type="match status" value="1"/>
</dbReference>
<evidence type="ECO:0000256" key="1">
    <source>
        <dbReference type="ARBA" id="ARBA00001541"/>
    </source>
</evidence>